<keyword evidence="7 8" id="KW-0472">Membrane</keyword>
<dbReference type="InterPro" id="IPR001173">
    <property type="entry name" value="Glyco_trans_2-like"/>
</dbReference>
<keyword evidence="5" id="KW-0448">Lipopolysaccharide biosynthesis</keyword>
<evidence type="ECO:0000256" key="5">
    <source>
        <dbReference type="ARBA" id="ARBA00022985"/>
    </source>
</evidence>
<comment type="caution">
    <text evidence="10">The sequence shown here is derived from an EMBL/GenBank/DDBJ whole genome shotgun (WGS) entry which is preliminary data.</text>
</comment>
<gene>
    <name evidence="10" type="ORF">KK083_16485</name>
</gene>
<reference evidence="10 11" key="1">
    <citation type="submission" date="2021-05" db="EMBL/GenBank/DDBJ databases">
        <title>A Polyphasic approach of four new species of the genus Ohtaekwangia: Ohtaekwangia histidinii sp. nov., Ohtaekwangia cretensis sp. nov., Ohtaekwangia indiensis sp. nov., Ohtaekwangia reichenbachii sp. nov. from diverse environment.</title>
        <authorList>
            <person name="Octaviana S."/>
        </authorList>
    </citation>
    <scope>NUCLEOTIDE SEQUENCE [LARGE SCALE GENOMIC DNA]</scope>
    <source>
        <strain evidence="10 11">PWU4</strain>
    </source>
</reference>
<dbReference type="AlphaFoldDB" id="A0AAP2DLF1"/>
<evidence type="ECO:0000313" key="10">
    <source>
        <dbReference type="EMBL" id="MBT1698490.1"/>
    </source>
</evidence>
<evidence type="ECO:0000256" key="7">
    <source>
        <dbReference type="ARBA" id="ARBA00023136"/>
    </source>
</evidence>
<dbReference type="GO" id="GO:0005886">
    <property type="term" value="C:plasma membrane"/>
    <property type="evidence" value="ECO:0007669"/>
    <property type="project" value="TreeGrafter"/>
</dbReference>
<dbReference type="Proteomes" id="UP001319200">
    <property type="component" value="Unassembled WGS sequence"/>
</dbReference>
<dbReference type="Gene3D" id="3.90.550.10">
    <property type="entry name" value="Spore Coat Polysaccharide Biosynthesis Protein SpsA, Chain A"/>
    <property type="match status" value="1"/>
</dbReference>
<keyword evidence="1" id="KW-1003">Cell membrane</keyword>
<keyword evidence="3" id="KW-0808">Transferase</keyword>
<keyword evidence="4 8" id="KW-0812">Transmembrane</keyword>
<proteinExistence type="predicted"/>
<evidence type="ECO:0000256" key="2">
    <source>
        <dbReference type="ARBA" id="ARBA00022676"/>
    </source>
</evidence>
<evidence type="ECO:0000256" key="1">
    <source>
        <dbReference type="ARBA" id="ARBA00022475"/>
    </source>
</evidence>
<feature type="transmembrane region" description="Helical" evidence="8">
    <location>
        <begin position="282"/>
        <end position="303"/>
    </location>
</feature>
<dbReference type="InterPro" id="IPR050256">
    <property type="entry name" value="Glycosyltransferase_2"/>
</dbReference>
<keyword evidence="6 8" id="KW-1133">Transmembrane helix</keyword>
<feature type="transmembrane region" description="Helical" evidence="8">
    <location>
        <begin position="239"/>
        <end position="260"/>
    </location>
</feature>
<dbReference type="PANTHER" id="PTHR48090">
    <property type="entry name" value="UNDECAPRENYL-PHOSPHATE 4-DEOXY-4-FORMAMIDO-L-ARABINOSE TRANSFERASE-RELATED"/>
    <property type="match status" value="1"/>
</dbReference>
<organism evidence="10 11">
    <name type="scientific">Chryseosolibacter histidini</name>
    <dbReference type="NCBI Taxonomy" id="2782349"/>
    <lineage>
        <taxon>Bacteria</taxon>
        <taxon>Pseudomonadati</taxon>
        <taxon>Bacteroidota</taxon>
        <taxon>Cytophagia</taxon>
        <taxon>Cytophagales</taxon>
        <taxon>Chryseotaleaceae</taxon>
        <taxon>Chryseosolibacter</taxon>
    </lineage>
</organism>
<keyword evidence="2" id="KW-0328">Glycosyltransferase</keyword>
<evidence type="ECO:0000256" key="4">
    <source>
        <dbReference type="ARBA" id="ARBA00022692"/>
    </source>
</evidence>
<dbReference type="InterPro" id="IPR029044">
    <property type="entry name" value="Nucleotide-diphossugar_trans"/>
</dbReference>
<sequence length="335" mass="38463">MNRENLDISVVIPAQDEEESLPELCQWIGRVMQAHGFSFEVIMIDDGSTDQTWQKIVEINAADSRFKGIRFNRNFGKSAALQTGFRAAKGNVVITMDADLQDSPDEIPELYKMISEKGFHLVSGWKKKRYDPLSKTIPSKFFNYITRKLSGIDLHDFNCGLKAYQTSVVKNITVYGEMHRYIPLIAKWAGFTRITEKPVEHQERKYGRTKFGLERFINGFLDLLSITFVSRFRQKPMHFFGTFGTLSMAIGFLFTVKLFWDKMDSLFFSKLPMKRDITAQPLFYLALVALIIGVQLFVTGFLAEMIAMQSLSKRDYLVIDEVGLQDLPTKKIVIQ</sequence>
<dbReference type="GO" id="GO:0099621">
    <property type="term" value="F:undecaprenyl-phosphate 4-deoxy-4-formamido-L-arabinose transferase activity"/>
    <property type="evidence" value="ECO:0007669"/>
    <property type="project" value="TreeGrafter"/>
</dbReference>
<dbReference type="Pfam" id="PF00535">
    <property type="entry name" value="Glycos_transf_2"/>
    <property type="match status" value="1"/>
</dbReference>
<dbReference type="GO" id="GO:0009103">
    <property type="term" value="P:lipopolysaccharide biosynthetic process"/>
    <property type="evidence" value="ECO:0007669"/>
    <property type="project" value="UniProtKB-KW"/>
</dbReference>
<dbReference type="PANTHER" id="PTHR48090:SF3">
    <property type="entry name" value="UNDECAPRENYL-PHOSPHATE 4-DEOXY-4-FORMAMIDO-L-ARABINOSE TRANSFERASE"/>
    <property type="match status" value="1"/>
</dbReference>
<dbReference type="CDD" id="cd04187">
    <property type="entry name" value="DPM1_like_bac"/>
    <property type="match status" value="1"/>
</dbReference>
<feature type="domain" description="Glycosyltransferase 2-like" evidence="9">
    <location>
        <begin position="9"/>
        <end position="172"/>
    </location>
</feature>
<evidence type="ECO:0000256" key="3">
    <source>
        <dbReference type="ARBA" id="ARBA00022679"/>
    </source>
</evidence>
<accession>A0AAP2DLF1</accession>
<dbReference type="RefSeq" id="WP_254164694.1">
    <property type="nucleotide sequence ID" value="NZ_JAHESF010000015.1"/>
</dbReference>
<name>A0AAP2DLF1_9BACT</name>
<dbReference type="SUPFAM" id="SSF53448">
    <property type="entry name" value="Nucleotide-diphospho-sugar transferases"/>
    <property type="match status" value="1"/>
</dbReference>
<evidence type="ECO:0000259" key="9">
    <source>
        <dbReference type="Pfam" id="PF00535"/>
    </source>
</evidence>
<keyword evidence="11" id="KW-1185">Reference proteome</keyword>
<evidence type="ECO:0000256" key="8">
    <source>
        <dbReference type="SAM" id="Phobius"/>
    </source>
</evidence>
<protein>
    <submittedName>
        <fullName evidence="10">Glycosyltransferase family 2 protein</fullName>
    </submittedName>
</protein>
<evidence type="ECO:0000313" key="11">
    <source>
        <dbReference type="Proteomes" id="UP001319200"/>
    </source>
</evidence>
<evidence type="ECO:0000256" key="6">
    <source>
        <dbReference type="ARBA" id="ARBA00022989"/>
    </source>
</evidence>
<dbReference type="EMBL" id="JAHESF010000015">
    <property type="protein sequence ID" value="MBT1698490.1"/>
    <property type="molecule type" value="Genomic_DNA"/>
</dbReference>